<dbReference type="EMBL" id="JAEVHI010000002">
    <property type="protein sequence ID" value="KAG5298725.1"/>
    <property type="molecule type" value="Genomic_DNA"/>
</dbReference>
<gene>
    <name evidence="2" type="ORF">I7I52_08782</name>
</gene>
<dbReference type="VEuPathDB" id="FungiDB:I7I52_08782"/>
<feature type="region of interest" description="Disordered" evidence="1">
    <location>
        <begin position="20"/>
        <end position="47"/>
    </location>
</feature>
<evidence type="ECO:0000313" key="2">
    <source>
        <dbReference type="EMBL" id="KAG5298725.1"/>
    </source>
</evidence>
<name>A0A8H7Z001_AJECA</name>
<reference evidence="2 3" key="1">
    <citation type="submission" date="2021-01" db="EMBL/GenBank/DDBJ databases">
        <title>Chromosome-level genome assembly of a human fungal pathogen reveals clustering of transcriptionally co-regulated genes.</title>
        <authorList>
            <person name="Voorhies M."/>
            <person name="Cohen S."/>
            <person name="Shea T.P."/>
            <person name="Petrus S."/>
            <person name="Munoz J.F."/>
            <person name="Poplawski S."/>
            <person name="Goldman W.E."/>
            <person name="Michael T."/>
            <person name="Cuomo C.A."/>
            <person name="Sil A."/>
            <person name="Beyhan S."/>
        </authorList>
    </citation>
    <scope>NUCLEOTIDE SEQUENCE [LARGE SCALE GENOMIC DNA]</scope>
    <source>
        <strain evidence="2 3">G184AR</strain>
    </source>
</reference>
<protein>
    <submittedName>
        <fullName evidence="2">Uncharacterized protein</fullName>
    </submittedName>
</protein>
<proteinExistence type="predicted"/>
<evidence type="ECO:0000313" key="3">
    <source>
        <dbReference type="Proteomes" id="UP000670092"/>
    </source>
</evidence>
<evidence type="ECO:0000256" key="1">
    <source>
        <dbReference type="SAM" id="MobiDB-lite"/>
    </source>
</evidence>
<feature type="compositionally biased region" description="Polar residues" evidence="1">
    <location>
        <begin position="32"/>
        <end position="41"/>
    </location>
</feature>
<accession>A0A8H7Z001</accession>
<organism evidence="2 3">
    <name type="scientific">Ajellomyces capsulatus</name>
    <name type="common">Darling's disease fungus</name>
    <name type="synonym">Histoplasma capsulatum</name>
    <dbReference type="NCBI Taxonomy" id="5037"/>
    <lineage>
        <taxon>Eukaryota</taxon>
        <taxon>Fungi</taxon>
        <taxon>Dikarya</taxon>
        <taxon>Ascomycota</taxon>
        <taxon>Pezizomycotina</taxon>
        <taxon>Eurotiomycetes</taxon>
        <taxon>Eurotiomycetidae</taxon>
        <taxon>Onygenales</taxon>
        <taxon>Ajellomycetaceae</taxon>
        <taxon>Histoplasma</taxon>
    </lineage>
</organism>
<dbReference type="Proteomes" id="UP000670092">
    <property type="component" value="Unassembled WGS sequence"/>
</dbReference>
<sequence>MNFELAEPLCHVDMLMKTSPRGSRGIEEARSGQHSSANQQPRFRALSGGANANEPILGFDSVMLPIGVNHCIHNNTFSAGI</sequence>
<dbReference type="AlphaFoldDB" id="A0A8H7Z001"/>
<comment type="caution">
    <text evidence="2">The sequence shown here is derived from an EMBL/GenBank/DDBJ whole genome shotgun (WGS) entry which is preliminary data.</text>
</comment>